<name>A0A0V1D4K6_TRIBR</name>
<dbReference type="EMBL" id="JYDI01000044">
    <property type="protein sequence ID" value="KRY56290.1"/>
    <property type="molecule type" value="Genomic_DNA"/>
</dbReference>
<gene>
    <name evidence="1" type="ORF">T03_4850</name>
</gene>
<reference evidence="1 2" key="1">
    <citation type="submission" date="2015-01" db="EMBL/GenBank/DDBJ databases">
        <title>Evolution of Trichinella species and genotypes.</title>
        <authorList>
            <person name="Korhonen P.K."/>
            <person name="Edoardo P."/>
            <person name="Giuseppe L.R."/>
            <person name="Gasser R.B."/>
        </authorList>
    </citation>
    <scope>NUCLEOTIDE SEQUENCE [LARGE SCALE GENOMIC DNA]</scope>
    <source>
        <strain evidence="1">ISS120</strain>
    </source>
</reference>
<keyword evidence="2" id="KW-1185">Reference proteome</keyword>
<evidence type="ECO:0000313" key="2">
    <source>
        <dbReference type="Proteomes" id="UP000054653"/>
    </source>
</evidence>
<dbReference type="Proteomes" id="UP000054653">
    <property type="component" value="Unassembled WGS sequence"/>
</dbReference>
<sequence>MNMTIKFIVLNLTKHGTFEWTTERLGYLDGIHGTFERALTTSLEFLLFFEVHCRLYKTVETASLLIQMFEIGMFNGNGLSILWFLIEQSVISNETRMSRHVHVDDKFGRLIK</sequence>
<dbReference type="AlphaFoldDB" id="A0A0V1D4K6"/>
<comment type="caution">
    <text evidence="1">The sequence shown here is derived from an EMBL/GenBank/DDBJ whole genome shotgun (WGS) entry which is preliminary data.</text>
</comment>
<protein>
    <submittedName>
        <fullName evidence="1">Uncharacterized protein</fullName>
    </submittedName>
</protein>
<accession>A0A0V1D4K6</accession>
<organism evidence="1 2">
    <name type="scientific">Trichinella britovi</name>
    <name type="common">Parasitic roundworm</name>
    <dbReference type="NCBI Taxonomy" id="45882"/>
    <lineage>
        <taxon>Eukaryota</taxon>
        <taxon>Metazoa</taxon>
        <taxon>Ecdysozoa</taxon>
        <taxon>Nematoda</taxon>
        <taxon>Enoplea</taxon>
        <taxon>Dorylaimia</taxon>
        <taxon>Trichinellida</taxon>
        <taxon>Trichinellidae</taxon>
        <taxon>Trichinella</taxon>
    </lineage>
</organism>
<evidence type="ECO:0000313" key="1">
    <source>
        <dbReference type="EMBL" id="KRY56290.1"/>
    </source>
</evidence>
<proteinExistence type="predicted"/>